<keyword evidence="4" id="KW-0255">Endonuclease</keyword>
<sequence>MGIKHLWTIFSPFCDRKPLFELQGKTVAIDLSCWICEAQNIAEYQVQPRMYLRNLYFRACYLLLMEVNPVFVLEGKAPELKYDTITARNALQFKGAKPKTDSVKTGKDRSRFNHVLKRCEEMLGYMGISCIKGKGEAESLCAYLNDEGLVDGCISQDSDCFAYGAKIVYRNFSIAAQGAYSASGGAVDIYDLSKINKGMNFGRNKIIAMALLCGSDYSDGVNGVGKETVLKFFENLPDEEILEILRSWRRNTEKYDKFEQLINDKNICTACGHHGKIQGHTKNGCGPCGMTKGCNGEKYKEKRLKIKNELSMRDKALQDPDFPNEKLIQEFLTKKDKVCKLDLKWRQPNVLKFVQFTSKFLQWEEIYAFEKILPILTRWQCLNPDLVSNDLKGILQPSYIKKVRTPKGLPSYEIIWSDPEEHFMGLIPKEQIGESNTTPEKLWSTIEPQSLVNKAYPKLVDKYQQSKIKPKKITKRKKKDVNIEELGDMLKNTSISEPKPKRTRKPTNKKEKNKDELKDNLNGLKLSKTNKKNTLLDNFLRQAVLNNQQIKNKEEKVSENKEIEDEIEVIDVDNCHTSTPSKSFNNCRDKSCFGDEDDDEDLSLIIENIISKKPTNLQLGDIFKGLQFNEDLYEEVDEKQNMDVDLLEKIEKHLDVERNHSSFFITGPVENDLFERTFNELNCSDESDNTVEYDYNELEFDDDETKDFDGDKNKGTKIVGRKNENECKSERLNGNYDNIKKIDSDREDDDSFCDIYVPLLDRLKNK</sequence>
<dbReference type="OrthoDB" id="2959108at2759"/>
<evidence type="ECO:0000256" key="7">
    <source>
        <dbReference type="ARBA" id="ARBA00022842"/>
    </source>
</evidence>
<dbReference type="SMART" id="SM00485">
    <property type="entry name" value="XPGN"/>
    <property type="match status" value="1"/>
</dbReference>
<dbReference type="Gene3D" id="1.10.150.20">
    <property type="entry name" value="5' to 3' exonuclease, C-terminal subdomain"/>
    <property type="match status" value="1"/>
</dbReference>
<dbReference type="PRINTS" id="PR00853">
    <property type="entry name" value="XPGRADSUPER"/>
</dbReference>
<dbReference type="GO" id="GO:0017108">
    <property type="term" value="F:5'-flap endonuclease activity"/>
    <property type="evidence" value="ECO:0007669"/>
    <property type="project" value="TreeGrafter"/>
</dbReference>
<evidence type="ECO:0000259" key="13">
    <source>
        <dbReference type="SMART" id="SM00485"/>
    </source>
</evidence>
<accession>A0A9P0CWJ1</accession>
<evidence type="ECO:0000256" key="2">
    <source>
        <dbReference type="ARBA" id="ARBA00022722"/>
    </source>
</evidence>
<evidence type="ECO:0000256" key="9">
    <source>
        <dbReference type="ARBA" id="ARBA00023242"/>
    </source>
</evidence>
<dbReference type="GO" id="GO:0006281">
    <property type="term" value="P:DNA repair"/>
    <property type="evidence" value="ECO:0007669"/>
    <property type="project" value="UniProtKB-KW"/>
</dbReference>
<evidence type="ECO:0000313" key="14">
    <source>
        <dbReference type="EMBL" id="CAH1107798.1"/>
    </source>
</evidence>
<keyword evidence="7" id="KW-0460">Magnesium</keyword>
<keyword evidence="2" id="KW-0540">Nuclease</keyword>
<keyword evidence="3" id="KW-0479">Metal-binding</keyword>
<dbReference type="InterPro" id="IPR036279">
    <property type="entry name" value="5-3_exonuclease_C_sf"/>
</dbReference>
<evidence type="ECO:0000259" key="12">
    <source>
        <dbReference type="SMART" id="SM00484"/>
    </source>
</evidence>
<dbReference type="SUPFAM" id="SSF88723">
    <property type="entry name" value="PIN domain-like"/>
    <property type="match status" value="1"/>
</dbReference>
<dbReference type="Proteomes" id="UP001153636">
    <property type="component" value="Chromosome 3"/>
</dbReference>
<dbReference type="Pfam" id="PF00752">
    <property type="entry name" value="XPG_N"/>
    <property type="match status" value="1"/>
</dbReference>
<protein>
    <recommendedName>
        <fullName evidence="16">Flap endonuclease GEN</fullName>
    </recommendedName>
</protein>
<keyword evidence="15" id="KW-1185">Reference proteome</keyword>
<organism evidence="14 15">
    <name type="scientific">Psylliodes chrysocephalus</name>
    <dbReference type="NCBI Taxonomy" id="3402493"/>
    <lineage>
        <taxon>Eukaryota</taxon>
        <taxon>Metazoa</taxon>
        <taxon>Ecdysozoa</taxon>
        <taxon>Arthropoda</taxon>
        <taxon>Hexapoda</taxon>
        <taxon>Insecta</taxon>
        <taxon>Pterygota</taxon>
        <taxon>Neoptera</taxon>
        <taxon>Endopterygota</taxon>
        <taxon>Coleoptera</taxon>
        <taxon>Polyphaga</taxon>
        <taxon>Cucujiformia</taxon>
        <taxon>Chrysomeloidea</taxon>
        <taxon>Chrysomelidae</taxon>
        <taxon>Galerucinae</taxon>
        <taxon>Alticini</taxon>
        <taxon>Psylliodes</taxon>
    </lineage>
</organism>
<dbReference type="InterPro" id="IPR029060">
    <property type="entry name" value="PIN-like_dom_sf"/>
</dbReference>
<dbReference type="SUPFAM" id="SSF47807">
    <property type="entry name" value="5' to 3' exonuclease, C-terminal subdomain"/>
    <property type="match status" value="1"/>
</dbReference>
<evidence type="ECO:0000256" key="10">
    <source>
        <dbReference type="ARBA" id="ARBA00038112"/>
    </source>
</evidence>
<dbReference type="FunFam" id="1.10.150.20:FF:000030">
    <property type="entry name" value="Flap endonuclease GEN-like 1"/>
    <property type="match status" value="1"/>
</dbReference>
<gene>
    <name evidence="14" type="ORF">PSYICH_LOCUS8357</name>
</gene>
<feature type="compositionally biased region" description="Basic and acidic residues" evidence="11">
    <location>
        <begin position="508"/>
        <end position="519"/>
    </location>
</feature>
<dbReference type="Pfam" id="PF18704">
    <property type="entry name" value="Chromo_2"/>
    <property type="match status" value="1"/>
</dbReference>
<feature type="region of interest" description="Disordered" evidence="11">
    <location>
        <begin position="470"/>
        <end position="524"/>
    </location>
</feature>
<evidence type="ECO:0000256" key="8">
    <source>
        <dbReference type="ARBA" id="ARBA00023204"/>
    </source>
</evidence>
<evidence type="ECO:0008006" key="16">
    <source>
        <dbReference type="Google" id="ProtNLM"/>
    </source>
</evidence>
<dbReference type="EMBL" id="OV651815">
    <property type="protein sequence ID" value="CAH1107798.1"/>
    <property type="molecule type" value="Genomic_DNA"/>
</dbReference>
<dbReference type="AlphaFoldDB" id="A0A9P0CWJ1"/>
<dbReference type="InterPro" id="IPR006084">
    <property type="entry name" value="XPG/Rad2"/>
</dbReference>
<dbReference type="Pfam" id="PF00867">
    <property type="entry name" value="XPG_I"/>
    <property type="match status" value="1"/>
</dbReference>
<dbReference type="PANTHER" id="PTHR11081">
    <property type="entry name" value="FLAP ENDONUCLEASE FAMILY MEMBER"/>
    <property type="match status" value="1"/>
</dbReference>
<evidence type="ECO:0000313" key="15">
    <source>
        <dbReference type="Proteomes" id="UP001153636"/>
    </source>
</evidence>
<dbReference type="InterPro" id="IPR006086">
    <property type="entry name" value="XPG-I_dom"/>
</dbReference>
<dbReference type="GO" id="GO:0000400">
    <property type="term" value="F:four-way junction DNA binding"/>
    <property type="evidence" value="ECO:0007669"/>
    <property type="project" value="TreeGrafter"/>
</dbReference>
<feature type="domain" description="XPG-I" evidence="12">
    <location>
        <begin position="124"/>
        <end position="201"/>
    </location>
</feature>
<name>A0A9P0CWJ1_9CUCU</name>
<evidence type="ECO:0000256" key="3">
    <source>
        <dbReference type="ARBA" id="ARBA00022723"/>
    </source>
</evidence>
<keyword evidence="5" id="KW-0227">DNA damage</keyword>
<feature type="domain" description="XPG N-terminal" evidence="13">
    <location>
        <begin position="1"/>
        <end position="95"/>
    </location>
</feature>
<comment type="similarity">
    <text evidence="10">Belongs to the XPG/RAD2 endonuclease family. GEN subfamily.</text>
</comment>
<keyword evidence="6" id="KW-0378">Hydrolase</keyword>
<dbReference type="PANTHER" id="PTHR11081:SF70">
    <property type="entry name" value="FLAP ENDONUCLEASE GEN HOMOLOG 1"/>
    <property type="match status" value="1"/>
</dbReference>
<keyword evidence="8" id="KW-0234">DNA repair</keyword>
<evidence type="ECO:0000256" key="5">
    <source>
        <dbReference type="ARBA" id="ARBA00022763"/>
    </source>
</evidence>
<keyword evidence="9" id="KW-0539">Nucleus</keyword>
<dbReference type="Gene3D" id="3.40.50.1010">
    <property type="entry name" value="5'-nuclease"/>
    <property type="match status" value="1"/>
</dbReference>
<dbReference type="InterPro" id="IPR041012">
    <property type="entry name" value="GEN_chromo"/>
</dbReference>
<dbReference type="SMART" id="SM00484">
    <property type="entry name" value="XPGI"/>
    <property type="match status" value="1"/>
</dbReference>
<dbReference type="GO" id="GO:0008821">
    <property type="term" value="F:crossover junction DNA endonuclease activity"/>
    <property type="evidence" value="ECO:0007669"/>
    <property type="project" value="UniProtKB-ARBA"/>
</dbReference>
<feature type="compositionally biased region" description="Basic residues" evidence="11">
    <location>
        <begin position="470"/>
        <end position="479"/>
    </location>
</feature>
<evidence type="ECO:0000256" key="11">
    <source>
        <dbReference type="SAM" id="MobiDB-lite"/>
    </source>
</evidence>
<dbReference type="CDD" id="cd09869">
    <property type="entry name" value="PIN_GEN1"/>
    <property type="match status" value="1"/>
</dbReference>
<dbReference type="GO" id="GO:0046872">
    <property type="term" value="F:metal ion binding"/>
    <property type="evidence" value="ECO:0007669"/>
    <property type="project" value="UniProtKB-KW"/>
</dbReference>
<comment type="cofactor">
    <cofactor evidence="1">
        <name>Mg(2+)</name>
        <dbReference type="ChEBI" id="CHEBI:18420"/>
    </cofactor>
</comment>
<evidence type="ECO:0000256" key="6">
    <source>
        <dbReference type="ARBA" id="ARBA00022801"/>
    </source>
</evidence>
<dbReference type="SMART" id="SM00279">
    <property type="entry name" value="HhH2"/>
    <property type="match status" value="1"/>
</dbReference>
<reference evidence="14" key="1">
    <citation type="submission" date="2022-01" db="EMBL/GenBank/DDBJ databases">
        <authorList>
            <person name="King R."/>
        </authorList>
    </citation>
    <scope>NUCLEOTIDE SEQUENCE</scope>
</reference>
<dbReference type="InterPro" id="IPR006085">
    <property type="entry name" value="XPG_DNA_repair_N"/>
</dbReference>
<dbReference type="InterPro" id="IPR008918">
    <property type="entry name" value="HhH2"/>
</dbReference>
<evidence type="ECO:0000256" key="1">
    <source>
        <dbReference type="ARBA" id="ARBA00001946"/>
    </source>
</evidence>
<proteinExistence type="inferred from homology"/>
<evidence type="ECO:0000256" key="4">
    <source>
        <dbReference type="ARBA" id="ARBA00022759"/>
    </source>
</evidence>